<keyword evidence="4" id="KW-1185">Reference proteome</keyword>
<evidence type="ECO:0000313" key="4">
    <source>
        <dbReference type="Proteomes" id="UP000002051"/>
    </source>
</evidence>
<dbReference type="InterPro" id="IPR006527">
    <property type="entry name" value="F-box-assoc_dom_typ1"/>
</dbReference>
<reference evidence="3" key="3">
    <citation type="submission" date="2015-04" db="UniProtKB">
        <authorList>
            <consortium name="EnsemblPlants"/>
        </authorList>
    </citation>
    <scope>IDENTIFICATION</scope>
    <source>
        <strain evidence="3">cv. Jemalong A17</strain>
    </source>
</reference>
<dbReference type="HOGENOM" id="CLU_027176_5_0_1"/>
<accession>A0A072TP73</accession>
<reference evidence="2 4" key="2">
    <citation type="journal article" date="2014" name="BMC Genomics">
        <title>An improved genome release (version Mt4.0) for the model legume Medicago truncatula.</title>
        <authorList>
            <person name="Tang H."/>
            <person name="Krishnakumar V."/>
            <person name="Bidwell S."/>
            <person name="Rosen B."/>
            <person name="Chan A."/>
            <person name="Zhou S."/>
            <person name="Gentzbittel L."/>
            <person name="Childs K.L."/>
            <person name="Yandell M."/>
            <person name="Gundlach H."/>
            <person name="Mayer K.F."/>
            <person name="Schwartz D.C."/>
            <person name="Town C.D."/>
        </authorList>
    </citation>
    <scope>GENOME REANNOTATION</scope>
    <source>
        <strain evidence="2">A17</strain>
        <strain evidence="3 4">cv. Jemalong A17</strain>
    </source>
</reference>
<evidence type="ECO:0000313" key="3">
    <source>
        <dbReference type="EnsemblPlants" id="KEH18991"/>
    </source>
</evidence>
<gene>
    <name evidence="3" type="primary">25500975</name>
    <name evidence="2" type="ordered locus">MTR_8g033000</name>
</gene>
<dbReference type="AlphaFoldDB" id="A0A072TP73"/>
<dbReference type="SUPFAM" id="SSF50965">
    <property type="entry name" value="Galactose oxidase, central domain"/>
    <property type="match status" value="1"/>
</dbReference>
<dbReference type="InterPro" id="IPR011043">
    <property type="entry name" value="Gal_Oxase/kelch_b-propeller"/>
</dbReference>
<reference evidence="2 4" key="1">
    <citation type="journal article" date="2011" name="Nature">
        <title>The Medicago genome provides insight into the evolution of rhizobial symbioses.</title>
        <authorList>
            <person name="Young N.D."/>
            <person name="Debelle F."/>
            <person name="Oldroyd G.E."/>
            <person name="Geurts R."/>
            <person name="Cannon S.B."/>
            <person name="Udvardi M.K."/>
            <person name="Benedito V.A."/>
            <person name="Mayer K.F."/>
            <person name="Gouzy J."/>
            <person name="Schoof H."/>
            <person name="Van de Peer Y."/>
            <person name="Proost S."/>
            <person name="Cook D.R."/>
            <person name="Meyers B.C."/>
            <person name="Spannagl M."/>
            <person name="Cheung F."/>
            <person name="De Mita S."/>
            <person name="Krishnakumar V."/>
            <person name="Gundlach H."/>
            <person name="Zhou S."/>
            <person name="Mudge J."/>
            <person name="Bharti A.K."/>
            <person name="Murray J.D."/>
            <person name="Naoumkina M.A."/>
            <person name="Rosen B."/>
            <person name="Silverstein K.A."/>
            <person name="Tang H."/>
            <person name="Rombauts S."/>
            <person name="Zhao P.X."/>
            <person name="Zhou P."/>
            <person name="Barbe V."/>
            <person name="Bardou P."/>
            <person name="Bechner M."/>
            <person name="Bellec A."/>
            <person name="Berger A."/>
            <person name="Berges H."/>
            <person name="Bidwell S."/>
            <person name="Bisseling T."/>
            <person name="Choisne N."/>
            <person name="Couloux A."/>
            <person name="Denny R."/>
            <person name="Deshpande S."/>
            <person name="Dai X."/>
            <person name="Doyle J.J."/>
            <person name="Dudez A.M."/>
            <person name="Farmer A.D."/>
            <person name="Fouteau S."/>
            <person name="Franken C."/>
            <person name="Gibelin C."/>
            <person name="Gish J."/>
            <person name="Goldstein S."/>
            <person name="Gonzalez A.J."/>
            <person name="Green P.J."/>
            <person name="Hallab A."/>
            <person name="Hartog M."/>
            <person name="Hua A."/>
            <person name="Humphray S.J."/>
            <person name="Jeong D.H."/>
            <person name="Jing Y."/>
            <person name="Jocker A."/>
            <person name="Kenton S.M."/>
            <person name="Kim D.J."/>
            <person name="Klee K."/>
            <person name="Lai H."/>
            <person name="Lang C."/>
            <person name="Lin S."/>
            <person name="Macmil S.L."/>
            <person name="Magdelenat G."/>
            <person name="Matthews L."/>
            <person name="McCorrison J."/>
            <person name="Monaghan E.L."/>
            <person name="Mun J.H."/>
            <person name="Najar F.Z."/>
            <person name="Nicholson C."/>
            <person name="Noirot C."/>
            <person name="O'Bleness M."/>
            <person name="Paule C.R."/>
            <person name="Poulain J."/>
            <person name="Prion F."/>
            <person name="Qin B."/>
            <person name="Qu C."/>
            <person name="Retzel E.F."/>
            <person name="Riddle C."/>
            <person name="Sallet E."/>
            <person name="Samain S."/>
            <person name="Samson N."/>
            <person name="Sanders I."/>
            <person name="Saurat O."/>
            <person name="Scarpelli C."/>
            <person name="Schiex T."/>
            <person name="Segurens B."/>
            <person name="Severin A.J."/>
            <person name="Sherrier D.J."/>
            <person name="Shi R."/>
            <person name="Sims S."/>
            <person name="Singer S.R."/>
            <person name="Sinharoy S."/>
            <person name="Sterck L."/>
            <person name="Viollet A."/>
            <person name="Wang B.B."/>
            <person name="Wang K."/>
            <person name="Wang M."/>
            <person name="Wang X."/>
            <person name="Warfsmann J."/>
            <person name="Weissenbach J."/>
            <person name="White D.D."/>
            <person name="White J.D."/>
            <person name="Wiley G.B."/>
            <person name="Wincker P."/>
            <person name="Xing Y."/>
            <person name="Yang L."/>
            <person name="Yao Z."/>
            <person name="Ying F."/>
            <person name="Zhai J."/>
            <person name="Zhou L."/>
            <person name="Zuber A."/>
            <person name="Denarie J."/>
            <person name="Dixon R.A."/>
            <person name="May G.D."/>
            <person name="Schwartz D.C."/>
            <person name="Rogers J."/>
            <person name="Quetier F."/>
            <person name="Town C.D."/>
            <person name="Roe B.A."/>
        </authorList>
    </citation>
    <scope>NUCLEOTIDE SEQUENCE [LARGE SCALE GENOMIC DNA]</scope>
    <source>
        <strain evidence="2">A17</strain>
        <strain evidence="3 4">cv. Jemalong A17</strain>
    </source>
</reference>
<dbReference type="EMBL" id="CM001224">
    <property type="protein sequence ID" value="KEH18991.1"/>
    <property type="molecule type" value="Genomic_DNA"/>
</dbReference>
<dbReference type="OrthoDB" id="1428343at2759"/>
<protein>
    <recommendedName>
        <fullName evidence="1">F-box associated beta-propeller type 1 domain-containing protein</fullName>
    </recommendedName>
</protein>
<dbReference type="KEGG" id="mtr:25500975"/>
<dbReference type="EnsemblPlants" id="KEH18991">
    <property type="protein sequence ID" value="KEH18991"/>
    <property type="gene ID" value="MTR_8g033000"/>
</dbReference>
<dbReference type="PANTHER" id="PTHR31672">
    <property type="entry name" value="BNACNNG10540D PROTEIN"/>
    <property type="match status" value="1"/>
</dbReference>
<dbReference type="Pfam" id="PF07734">
    <property type="entry name" value="FBA_1"/>
    <property type="match status" value="1"/>
</dbReference>
<name>A0A072TP73_MEDTR</name>
<evidence type="ECO:0000313" key="2">
    <source>
        <dbReference type="EMBL" id="KEH18991.1"/>
    </source>
</evidence>
<dbReference type="PANTHER" id="PTHR31672:SF10">
    <property type="entry name" value="F-BOX DOMAIN-CONTAINING PROTEIN"/>
    <property type="match status" value="1"/>
</dbReference>
<dbReference type="InterPro" id="IPR050796">
    <property type="entry name" value="SCF_F-box_component"/>
</dbReference>
<dbReference type="Proteomes" id="UP000002051">
    <property type="component" value="Chromosome 8"/>
</dbReference>
<feature type="domain" description="F-box associated beta-propeller type 1" evidence="1">
    <location>
        <begin position="174"/>
        <end position="345"/>
    </location>
</feature>
<organism evidence="2 4">
    <name type="scientific">Medicago truncatula</name>
    <name type="common">Barrel medic</name>
    <name type="synonym">Medicago tribuloides</name>
    <dbReference type="NCBI Taxonomy" id="3880"/>
    <lineage>
        <taxon>Eukaryota</taxon>
        <taxon>Viridiplantae</taxon>
        <taxon>Streptophyta</taxon>
        <taxon>Embryophyta</taxon>
        <taxon>Tracheophyta</taxon>
        <taxon>Spermatophyta</taxon>
        <taxon>Magnoliopsida</taxon>
        <taxon>eudicotyledons</taxon>
        <taxon>Gunneridae</taxon>
        <taxon>Pentapetalae</taxon>
        <taxon>rosids</taxon>
        <taxon>fabids</taxon>
        <taxon>Fabales</taxon>
        <taxon>Fabaceae</taxon>
        <taxon>Papilionoideae</taxon>
        <taxon>50 kb inversion clade</taxon>
        <taxon>NPAAA clade</taxon>
        <taxon>Hologalegina</taxon>
        <taxon>IRL clade</taxon>
        <taxon>Trifolieae</taxon>
        <taxon>Medicago</taxon>
    </lineage>
</organism>
<sequence>MNLFRTNFISKHNEEEDNTNLILNYDTLCTFSDESFENRVRLELPHPLHFQREGCPFVRCWCSASVNGILCLSQGFLDPMTIVLWNPATGEFKIVPCSHIDHINTLSLILNLIHLVMIVLRMTIRLFELLVFTFFEGAWIILPEMNSPFWEMDLEFDDNDDFWEGVPIYMYDPNYWEIYSLRSNSWRKLNGDVMPSSWEERCQVNLNEFCHWLGLDNDMGSFDFINEIFFVTNLPSFDFSKDTSLTLYDFNRRKLETKLVVLNGYVAFICTVLKTAYFHISILGEIGVEESWTKLFVVGPLPDIIRPIAVGIKSILFYIKEDTKLACFDLSTQRIEEVCVNGEPRRLQIISYKENLLSFGGMNV</sequence>
<proteinExistence type="predicted"/>
<evidence type="ECO:0000259" key="1">
    <source>
        <dbReference type="Pfam" id="PF07734"/>
    </source>
</evidence>